<dbReference type="Proteomes" id="UP000426246">
    <property type="component" value="Chromosome"/>
</dbReference>
<organism evidence="9 10">
    <name type="scientific">Paenibacillus psychroresistens</name>
    <dbReference type="NCBI Taxonomy" id="1778678"/>
    <lineage>
        <taxon>Bacteria</taxon>
        <taxon>Bacillati</taxon>
        <taxon>Bacillota</taxon>
        <taxon>Bacilli</taxon>
        <taxon>Bacillales</taxon>
        <taxon>Paenibacillaceae</taxon>
        <taxon>Paenibacillus</taxon>
    </lineage>
</organism>
<dbReference type="CDD" id="cd17535">
    <property type="entry name" value="REC_NarL-like"/>
    <property type="match status" value="1"/>
</dbReference>
<name>A0A6B8RKA0_9BACL</name>
<dbReference type="KEGG" id="ppsc:EHS13_14580"/>
<dbReference type="GO" id="GO:0000160">
    <property type="term" value="P:phosphorelay signal transduction system"/>
    <property type="evidence" value="ECO:0007669"/>
    <property type="project" value="UniProtKB-KW"/>
</dbReference>
<evidence type="ECO:0000256" key="6">
    <source>
        <dbReference type="PROSITE-ProRule" id="PRU00169"/>
    </source>
</evidence>
<reference evidence="10" key="1">
    <citation type="submission" date="2018-11" db="EMBL/GenBank/DDBJ databases">
        <title>Complete genome sequence of Paenibacillus sp. ML311-T8.</title>
        <authorList>
            <person name="Nam Y.-D."/>
            <person name="Kang J."/>
            <person name="Chung W.-H."/>
            <person name="Park Y.S."/>
        </authorList>
    </citation>
    <scope>NUCLEOTIDE SEQUENCE [LARGE SCALE GENOMIC DNA]</scope>
    <source>
        <strain evidence="10">ML311-T8</strain>
    </source>
</reference>
<dbReference type="GO" id="GO:0003677">
    <property type="term" value="F:DNA binding"/>
    <property type="evidence" value="ECO:0007669"/>
    <property type="project" value="UniProtKB-KW"/>
</dbReference>
<evidence type="ECO:0000256" key="3">
    <source>
        <dbReference type="ARBA" id="ARBA00023015"/>
    </source>
</evidence>
<dbReference type="InterPro" id="IPR000792">
    <property type="entry name" value="Tscrpt_reg_LuxR_C"/>
</dbReference>
<evidence type="ECO:0000259" key="7">
    <source>
        <dbReference type="PROSITE" id="PS50043"/>
    </source>
</evidence>
<keyword evidence="4 9" id="KW-0238">DNA-binding</keyword>
<evidence type="ECO:0000256" key="2">
    <source>
        <dbReference type="ARBA" id="ARBA00023012"/>
    </source>
</evidence>
<dbReference type="InterPro" id="IPR039420">
    <property type="entry name" value="WalR-like"/>
</dbReference>
<keyword evidence="1 6" id="KW-0597">Phosphoprotein</keyword>
<dbReference type="SUPFAM" id="SSF46894">
    <property type="entry name" value="C-terminal effector domain of the bipartite response regulators"/>
    <property type="match status" value="1"/>
</dbReference>
<evidence type="ECO:0000313" key="10">
    <source>
        <dbReference type="Proteomes" id="UP000426246"/>
    </source>
</evidence>
<dbReference type="EMBL" id="CP034235">
    <property type="protein sequence ID" value="QGQ96015.1"/>
    <property type="molecule type" value="Genomic_DNA"/>
</dbReference>
<dbReference type="InterPro" id="IPR011006">
    <property type="entry name" value="CheY-like_superfamily"/>
</dbReference>
<keyword evidence="2" id="KW-0902">Two-component regulatory system</keyword>
<dbReference type="SMART" id="SM00448">
    <property type="entry name" value="REC"/>
    <property type="match status" value="1"/>
</dbReference>
<dbReference type="PROSITE" id="PS50043">
    <property type="entry name" value="HTH_LUXR_2"/>
    <property type="match status" value="1"/>
</dbReference>
<evidence type="ECO:0000313" key="9">
    <source>
        <dbReference type="EMBL" id="QGQ96015.1"/>
    </source>
</evidence>
<keyword evidence="3" id="KW-0805">Transcription regulation</keyword>
<protein>
    <submittedName>
        <fullName evidence="9">DNA-binding response regulator</fullName>
    </submittedName>
</protein>
<dbReference type="Pfam" id="PF00072">
    <property type="entry name" value="Response_reg"/>
    <property type="match status" value="1"/>
</dbReference>
<keyword evidence="5" id="KW-0804">Transcription</keyword>
<dbReference type="Gene3D" id="1.10.10.10">
    <property type="entry name" value="Winged helix-like DNA-binding domain superfamily/Winged helix DNA-binding domain"/>
    <property type="match status" value="1"/>
</dbReference>
<evidence type="ECO:0000256" key="1">
    <source>
        <dbReference type="ARBA" id="ARBA00022553"/>
    </source>
</evidence>
<evidence type="ECO:0000256" key="4">
    <source>
        <dbReference type="ARBA" id="ARBA00023125"/>
    </source>
</evidence>
<dbReference type="Gene3D" id="3.40.50.2300">
    <property type="match status" value="1"/>
</dbReference>
<dbReference type="InterPro" id="IPR036388">
    <property type="entry name" value="WH-like_DNA-bd_sf"/>
</dbReference>
<feature type="domain" description="Response regulatory" evidence="8">
    <location>
        <begin position="6"/>
        <end position="122"/>
    </location>
</feature>
<sequence length="214" mass="23910">MSKPLKVIIVDDHPLMAEATKHLLEQIEGIQVIDIASSGKKGLELIDLHKPDMVFLDYQLPDKVGTDVAKEIKTKYPAIHIIIFTGVDVSDMINNFLALQVSGVISKGTSRTAIKNMIGVILEDHIVLPRSALNKIRLTDYTQDPLLSQDEVIIMSMVVKGATLDQIGERIHISKRSVDNYQRKIYEKLGVETRAEAIEKFIKSHYYTDSQGGV</sequence>
<dbReference type="SUPFAM" id="SSF52172">
    <property type="entry name" value="CheY-like"/>
    <property type="match status" value="1"/>
</dbReference>
<dbReference type="SMART" id="SM00421">
    <property type="entry name" value="HTH_LUXR"/>
    <property type="match status" value="1"/>
</dbReference>
<dbReference type="InterPro" id="IPR001789">
    <property type="entry name" value="Sig_transdc_resp-reg_receiver"/>
</dbReference>
<dbReference type="GO" id="GO:0006355">
    <property type="term" value="P:regulation of DNA-templated transcription"/>
    <property type="evidence" value="ECO:0007669"/>
    <property type="project" value="InterPro"/>
</dbReference>
<evidence type="ECO:0000256" key="5">
    <source>
        <dbReference type="ARBA" id="ARBA00023163"/>
    </source>
</evidence>
<dbReference type="OrthoDB" id="118459at2"/>
<proteinExistence type="predicted"/>
<dbReference type="CDD" id="cd06170">
    <property type="entry name" value="LuxR_C_like"/>
    <property type="match status" value="1"/>
</dbReference>
<dbReference type="PANTHER" id="PTHR43214:SF43">
    <property type="entry name" value="TWO-COMPONENT RESPONSE REGULATOR"/>
    <property type="match status" value="1"/>
</dbReference>
<feature type="modified residue" description="4-aspartylphosphate" evidence="6">
    <location>
        <position position="57"/>
    </location>
</feature>
<feature type="domain" description="HTH luxR-type" evidence="7">
    <location>
        <begin position="140"/>
        <end position="205"/>
    </location>
</feature>
<dbReference type="PROSITE" id="PS50110">
    <property type="entry name" value="RESPONSE_REGULATORY"/>
    <property type="match status" value="1"/>
</dbReference>
<dbReference type="PANTHER" id="PTHR43214">
    <property type="entry name" value="TWO-COMPONENT RESPONSE REGULATOR"/>
    <property type="match status" value="1"/>
</dbReference>
<dbReference type="InterPro" id="IPR016032">
    <property type="entry name" value="Sig_transdc_resp-reg_C-effctor"/>
</dbReference>
<keyword evidence="10" id="KW-1185">Reference proteome</keyword>
<gene>
    <name evidence="9" type="ORF">EHS13_14580</name>
</gene>
<evidence type="ECO:0000259" key="8">
    <source>
        <dbReference type="PROSITE" id="PS50110"/>
    </source>
</evidence>
<accession>A0A6B8RKA0</accession>
<dbReference type="RefSeq" id="WP_155701052.1">
    <property type="nucleotide sequence ID" value="NZ_CP034235.1"/>
</dbReference>
<dbReference type="AlphaFoldDB" id="A0A6B8RKA0"/>
<dbReference type="InterPro" id="IPR058245">
    <property type="entry name" value="NreC/VraR/RcsB-like_REC"/>
</dbReference>
<dbReference type="Pfam" id="PF00196">
    <property type="entry name" value="GerE"/>
    <property type="match status" value="1"/>
</dbReference>